<dbReference type="SUPFAM" id="SSF54637">
    <property type="entry name" value="Thioesterase/thiol ester dehydrase-isomerase"/>
    <property type="match status" value="1"/>
</dbReference>
<feature type="domain" description="MaoC-like" evidence="1">
    <location>
        <begin position="180"/>
        <end position="262"/>
    </location>
</feature>
<evidence type="ECO:0000313" key="3">
    <source>
        <dbReference type="Proteomes" id="UP000238220"/>
    </source>
</evidence>
<reference evidence="2 3" key="1">
    <citation type="submission" date="2018-02" db="EMBL/GenBank/DDBJ databases">
        <title>Genome sequencing of Solimonas sp. HR-BB.</title>
        <authorList>
            <person name="Lee Y."/>
            <person name="Jeon C.O."/>
        </authorList>
    </citation>
    <scope>NUCLEOTIDE SEQUENCE [LARGE SCALE GENOMIC DNA]</scope>
    <source>
        <strain evidence="2 3">HR-BB</strain>
    </source>
</reference>
<dbReference type="PANTHER" id="PTHR43841">
    <property type="entry name" value="3-HYDROXYACYL-THIOESTER DEHYDRATASE HTDX-RELATED"/>
    <property type="match status" value="1"/>
</dbReference>
<dbReference type="InterPro" id="IPR002539">
    <property type="entry name" value="MaoC-like_dom"/>
</dbReference>
<dbReference type="Proteomes" id="UP000238220">
    <property type="component" value="Unassembled WGS sequence"/>
</dbReference>
<dbReference type="PRINTS" id="PR01483">
    <property type="entry name" value="FASYNTHASE"/>
</dbReference>
<dbReference type="GO" id="GO:0005835">
    <property type="term" value="C:fatty acid synthase complex"/>
    <property type="evidence" value="ECO:0007669"/>
    <property type="project" value="InterPro"/>
</dbReference>
<gene>
    <name evidence="2" type="ORF">C3942_14480</name>
</gene>
<comment type="caution">
    <text evidence="2">The sequence shown here is derived from an EMBL/GenBank/DDBJ whole genome shotgun (WGS) entry which is preliminary data.</text>
</comment>
<dbReference type="EMBL" id="PSNW01000008">
    <property type="protein sequence ID" value="PPE73035.1"/>
    <property type="molecule type" value="Genomic_DNA"/>
</dbReference>
<dbReference type="GO" id="GO:0004312">
    <property type="term" value="F:fatty acid synthase activity"/>
    <property type="evidence" value="ECO:0007669"/>
    <property type="project" value="InterPro"/>
</dbReference>
<dbReference type="PANTHER" id="PTHR43841:SF3">
    <property type="entry name" value="(3R)-HYDROXYACYL-ACP DEHYDRATASE SUBUNIT HADB"/>
    <property type="match status" value="1"/>
</dbReference>
<proteinExistence type="predicted"/>
<dbReference type="GO" id="GO:0006633">
    <property type="term" value="P:fatty acid biosynthetic process"/>
    <property type="evidence" value="ECO:0007669"/>
    <property type="project" value="InterPro"/>
</dbReference>
<protein>
    <submittedName>
        <fullName evidence="2">Acyl dehydratase</fullName>
    </submittedName>
</protein>
<evidence type="ECO:0000313" key="2">
    <source>
        <dbReference type="EMBL" id="PPE73035.1"/>
    </source>
</evidence>
<sequence length="285" mass="30863">MPINTMLEQIPSALPLLLKAAGTGRRKPGREPQIPALSTGIASLRADAAKLAAYCQVCGFEPGETLPITYPAVLANPLAMHLMSQPEFPLPMLGIVHVRNLIEQKRALRIDETYAVSVRTGGSRRVKAGLEFELVIEFSLEGEVLYTCTMGVLHRMPGPKQGGGSRPAAPPAQLAEYLALDIPENQGRRYAAVSGDYNPIHLYTPTAKLLGFKRHIAHGMWSLARCAALLQAELGREPTVLDVSFKQPVFLPAKVAVKYQRNAAGLDFALLARSSDKVHLGGSLR</sequence>
<dbReference type="InterPro" id="IPR029069">
    <property type="entry name" value="HotDog_dom_sf"/>
</dbReference>
<dbReference type="Pfam" id="PF01575">
    <property type="entry name" value="MaoC_dehydratas"/>
    <property type="match status" value="1"/>
</dbReference>
<dbReference type="InterPro" id="IPR003965">
    <property type="entry name" value="Fatty_acid_synthase"/>
</dbReference>
<organism evidence="2 3">
    <name type="scientific">Solimonas fluminis</name>
    <dbReference type="NCBI Taxonomy" id="2086571"/>
    <lineage>
        <taxon>Bacteria</taxon>
        <taxon>Pseudomonadati</taxon>
        <taxon>Pseudomonadota</taxon>
        <taxon>Gammaproteobacteria</taxon>
        <taxon>Nevskiales</taxon>
        <taxon>Nevskiaceae</taxon>
        <taxon>Solimonas</taxon>
    </lineage>
</organism>
<name>A0A2S5TDI1_9GAMM</name>
<evidence type="ECO:0000259" key="1">
    <source>
        <dbReference type="Pfam" id="PF01575"/>
    </source>
</evidence>
<keyword evidence="3" id="KW-1185">Reference proteome</keyword>
<dbReference type="Gene3D" id="3.10.129.10">
    <property type="entry name" value="Hotdog Thioesterase"/>
    <property type="match status" value="1"/>
</dbReference>
<accession>A0A2S5TDI1</accession>
<dbReference type="AlphaFoldDB" id="A0A2S5TDI1"/>